<feature type="region of interest" description="Disordered" evidence="1">
    <location>
        <begin position="1"/>
        <end position="22"/>
    </location>
</feature>
<evidence type="ECO:0000256" key="1">
    <source>
        <dbReference type="SAM" id="MobiDB-lite"/>
    </source>
</evidence>
<dbReference type="EMBL" id="AOIQ01000014">
    <property type="protein sequence ID" value="ELZ11033.1"/>
    <property type="molecule type" value="Genomic_DNA"/>
</dbReference>
<name>M0BL67_9EURY</name>
<proteinExistence type="predicted"/>
<gene>
    <name evidence="2" type="ORF">C479_09488</name>
</gene>
<reference evidence="2 3" key="1">
    <citation type="journal article" date="2014" name="PLoS Genet.">
        <title>Phylogenetically driven sequencing of extremely halophilic archaea reveals strategies for static and dynamic osmo-response.</title>
        <authorList>
            <person name="Becker E.A."/>
            <person name="Seitzer P.M."/>
            <person name="Tritt A."/>
            <person name="Larsen D."/>
            <person name="Krusor M."/>
            <person name="Yao A.I."/>
            <person name="Wu D."/>
            <person name="Madern D."/>
            <person name="Eisen J.A."/>
            <person name="Darling A.E."/>
            <person name="Facciotti M.T."/>
        </authorList>
    </citation>
    <scope>NUCLEOTIDE SEQUENCE [LARGE SCALE GENOMIC DNA]</scope>
    <source>
        <strain evidence="2 3">JCM 14624</strain>
    </source>
</reference>
<evidence type="ECO:0000313" key="2">
    <source>
        <dbReference type="EMBL" id="ELZ11033.1"/>
    </source>
</evidence>
<organism evidence="2 3">
    <name type="scientific">Halovivax asiaticus JCM 14624</name>
    <dbReference type="NCBI Taxonomy" id="1227490"/>
    <lineage>
        <taxon>Archaea</taxon>
        <taxon>Methanobacteriati</taxon>
        <taxon>Methanobacteriota</taxon>
        <taxon>Stenosarchaea group</taxon>
        <taxon>Halobacteria</taxon>
        <taxon>Halobacteriales</taxon>
        <taxon>Natrialbaceae</taxon>
        <taxon>Halovivax</taxon>
    </lineage>
</organism>
<accession>M0BL67</accession>
<sequence>MAAIGFHSATSNAPIQTPANSDTSTCRVVIASTIANSGGASARIPKCSAIRHVSGWAKKVRRAYGPSVDPAQETRRRVGSAENPEFRVSSTGSIDERLADLFRWAVLECPAEGLDGDTVGLRECKRATR</sequence>
<comment type="caution">
    <text evidence="2">The sequence shown here is derived from an EMBL/GenBank/DDBJ whole genome shotgun (WGS) entry which is preliminary data.</text>
</comment>
<dbReference type="Proteomes" id="UP000011560">
    <property type="component" value="Unassembled WGS sequence"/>
</dbReference>
<feature type="compositionally biased region" description="Polar residues" evidence="1">
    <location>
        <begin position="8"/>
        <end position="22"/>
    </location>
</feature>
<keyword evidence="3" id="KW-1185">Reference proteome</keyword>
<evidence type="ECO:0000313" key="3">
    <source>
        <dbReference type="Proteomes" id="UP000011560"/>
    </source>
</evidence>
<protein>
    <submittedName>
        <fullName evidence="2">Uncharacterized protein</fullName>
    </submittedName>
</protein>
<feature type="region of interest" description="Disordered" evidence="1">
    <location>
        <begin position="64"/>
        <end position="87"/>
    </location>
</feature>
<dbReference type="AlphaFoldDB" id="M0BL67"/>
<dbReference type="STRING" id="1227490.C479_09488"/>